<proteinExistence type="predicted"/>
<dbReference type="AlphaFoldDB" id="A0A0N5A0T5"/>
<evidence type="ECO:0000256" key="1">
    <source>
        <dbReference type="SAM" id="MobiDB-lite"/>
    </source>
</evidence>
<protein>
    <submittedName>
        <fullName evidence="3">Endopeptidase Clp</fullName>
    </submittedName>
</protein>
<evidence type="ECO:0000313" key="2">
    <source>
        <dbReference type="Proteomes" id="UP000038045"/>
    </source>
</evidence>
<feature type="compositionally biased region" description="Basic and acidic residues" evidence="1">
    <location>
        <begin position="190"/>
        <end position="199"/>
    </location>
</feature>
<keyword evidence="2" id="KW-1185">Reference proteome</keyword>
<reference evidence="3" key="1">
    <citation type="submission" date="2017-02" db="UniProtKB">
        <authorList>
            <consortium name="WormBaseParasite"/>
        </authorList>
    </citation>
    <scope>IDENTIFICATION</scope>
</reference>
<dbReference type="Proteomes" id="UP000038045">
    <property type="component" value="Unplaced"/>
</dbReference>
<sequence length="207" mass="23536">RHPPRRDRRQGRGHDAAARHRLLRQGRPAGPGQPDPDPDPERRRARAHQPLFPPQPARAAQSGLAPHGHEPEPEPRLHEAGSGRDAGRHGPDPQVSAGPLRRHPRHRRHRLSIRRHLRLQRRGRRLEPQPGHRQMAGRRLQARHVRGAGGSRAHPRRTDLRHRRPRSEEGPERRRSGRALLQRLGLGGPHPDHIDREPQPEAARTAG</sequence>
<feature type="region of interest" description="Disordered" evidence="1">
    <location>
        <begin position="1"/>
        <end position="207"/>
    </location>
</feature>
<organism evidence="2 3">
    <name type="scientific">Parastrongyloides trichosuri</name>
    <name type="common">Possum-specific nematode worm</name>
    <dbReference type="NCBI Taxonomy" id="131310"/>
    <lineage>
        <taxon>Eukaryota</taxon>
        <taxon>Metazoa</taxon>
        <taxon>Ecdysozoa</taxon>
        <taxon>Nematoda</taxon>
        <taxon>Chromadorea</taxon>
        <taxon>Rhabditida</taxon>
        <taxon>Tylenchina</taxon>
        <taxon>Panagrolaimomorpha</taxon>
        <taxon>Strongyloidoidea</taxon>
        <taxon>Strongyloididae</taxon>
        <taxon>Parastrongyloides</taxon>
    </lineage>
</organism>
<feature type="compositionally biased region" description="Basic residues" evidence="1">
    <location>
        <begin position="100"/>
        <end position="124"/>
    </location>
</feature>
<feature type="compositionally biased region" description="Basic and acidic residues" evidence="1">
    <location>
        <begin position="67"/>
        <end position="91"/>
    </location>
</feature>
<evidence type="ECO:0000313" key="3">
    <source>
        <dbReference type="WBParaSite" id="PTRK_0001510700.1"/>
    </source>
</evidence>
<dbReference type="WBParaSite" id="PTRK_0001510700.1">
    <property type="protein sequence ID" value="PTRK_0001510700.1"/>
    <property type="gene ID" value="PTRK_0001510700"/>
</dbReference>
<accession>A0A0N5A0T5</accession>
<feature type="compositionally biased region" description="Basic residues" evidence="1">
    <location>
        <begin position="153"/>
        <end position="165"/>
    </location>
</feature>
<name>A0A0N5A0T5_PARTI</name>